<dbReference type="Gene3D" id="3.40.50.1110">
    <property type="entry name" value="SGNH hydrolase"/>
    <property type="match status" value="1"/>
</dbReference>
<evidence type="ECO:0000313" key="2">
    <source>
        <dbReference type="EMBL" id="SVB01145.1"/>
    </source>
</evidence>
<reference evidence="2" key="1">
    <citation type="submission" date="2018-05" db="EMBL/GenBank/DDBJ databases">
        <authorList>
            <person name="Lanie J.A."/>
            <person name="Ng W.-L."/>
            <person name="Kazmierczak K.M."/>
            <person name="Andrzejewski T.M."/>
            <person name="Davidsen T.M."/>
            <person name="Wayne K.J."/>
            <person name="Tettelin H."/>
            <person name="Glass J.I."/>
            <person name="Rusch D."/>
            <person name="Podicherti R."/>
            <person name="Tsui H.-C.T."/>
            <person name="Winkler M.E."/>
        </authorList>
    </citation>
    <scope>NUCLEOTIDE SEQUENCE</scope>
</reference>
<organism evidence="2">
    <name type="scientific">marine metagenome</name>
    <dbReference type="NCBI Taxonomy" id="408172"/>
    <lineage>
        <taxon>unclassified sequences</taxon>
        <taxon>metagenomes</taxon>
        <taxon>ecological metagenomes</taxon>
    </lineage>
</organism>
<proteinExistence type="predicted"/>
<dbReference type="Pfam" id="PF13472">
    <property type="entry name" value="Lipase_GDSL_2"/>
    <property type="match status" value="1"/>
</dbReference>
<feature type="domain" description="SGNH hydrolase-type esterase" evidence="1">
    <location>
        <begin position="119"/>
        <end position="292"/>
    </location>
</feature>
<dbReference type="InterPro" id="IPR051532">
    <property type="entry name" value="Ester_Hydrolysis_Enzymes"/>
</dbReference>
<dbReference type="GO" id="GO:0004622">
    <property type="term" value="F:phosphatidylcholine lysophospholipase activity"/>
    <property type="evidence" value="ECO:0007669"/>
    <property type="project" value="TreeGrafter"/>
</dbReference>
<dbReference type="InterPro" id="IPR013830">
    <property type="entry name" value="SGNH_hydro"/>
</dbReference>
<dbReference type="PANTHER" id="PTHR30383:SF5">
    <property type="entry name" value="SGNH HYDROLASE-TYPE ESTERASE DOMAIN-CONTAINING PROTEIN"/>
    <property type="match status" value="1"/>
</dbReference>
<dbReference type="PANTHER" id="PTHR30383">
    <property type="entry name" value="THIOESTERASE 1/PROTEASE 1/LYSOPHOSPHOLIPASE L1"/>
    <property type="match status" value="1"/>
</dbReference>
<protein>
    <recommendedName>
        <fullName evidence="1">SGNH hydrolase-type esterase domain-containing protein</fullName>
    </recommendedName>
</protein>
<dbReference type="AlphaFoldDB" id="A0A382AHT6"/>
<gene>
    <name evidence="2" type="ORF">METZ01_LOCUS153999</name>
</gene>
<evidence type="ECO:0000259" key="1">
    <source>
        <dbReference type="Pfam" id="PF13472"/>
    </source>
</evidence>
<dbReference type="EMBL" id="UINC01025485">
    <property type="protein sequence ID" value="SVB01145.1"/>
    <property type="molecule type" value="Genomic_DNA"/>
</dbReference>
<dbReference type="SUPFAM" id="SSF52266">
    <property type="entry name" value="SGNH hydrolase"/>
    <property type="match status" value="1"/>
</dbReference>
<dbReference type="InterPro" id="IPR036514">
    <property type="entry name" value="SGNH_hydro_sf"/>
</dbReference>
<name>A0A382AHT6_9ZZZZ</name>
<sequence length="305" mass="33732">MPFREVIEHAHLVPGIEQFLYTNRADITGSSSDKNLHRRDNLLAGGSYPKQNQVHYQSTVQRWLASGRSIAFHWVFRMKNYIFIQTAMLSMAVGCATVGAKRGQAVSPAEYEQTIRVACVGDSITFGASIKDRENNNYPVVLGRSLGEKFEVRNFGVSGATLLKKGDFSYWDRPAFKAATQFNPHVVVIKLGTNDTKPQNWKHAADYAVDYEAMIDHFAALPAKPKIWLCSPAPVYQTRWGISEKSVVEEVIPKVQALAKRKGLPLIDLYAALSGKPEMFPDKIHPNAAGAKVMAGAVEAAILGR</sequence>
<accession>A0A382AHT6</accession>